<evidence type="ECO:0000256" key="1">
    <source>
        <dbReference type="SAM" id="MobiDB-lite"/>
    </source>
</evidence>
<name>A0A4Z2I802_9TELE</name>
<reference evidence="2 3" key="1">
    <citation type="submission" date="2019-03" db="EMBL/GenBank/DDBJ databases">
        <title>First draft genome of Liparis tanakae, snailfish: a comprehensive survey of snailfish specific genes.</title>
        <authorList>
            <person name="Kim W."/>
            <person name="Song I."/>
            <person name="Jeong J.-H."/>
            <person name="Kim D."/>
            <person name="Kim S."/>
            <person name="Ryu S."/>
            <person name="Song J.Y."/>
            <person name="Lee S.K."/>
        </authorList>
    </citation>
    <scope>NUCLEOTIDE SEQUENCE [LARGE SCALE GENOMIC DNA]</scope>
    <source>
        <tissue evidence="2">Muscle</tissue>
    </source>
</reference>
<comment type="caution">
    <text evidence="2">The sequence shown here is derived from an EMBL/GenBank/DDBJ whole genome shotgun (WGS) entry which is preliminary data.</text>
</comment>
<dbReference type="Proteomes" id="UP000314294">
    <property type="component" value="Unassembled WGS sequence"/>
</dbReference>
<dbReference type="AlphaFoldDB" id="A0A4Z2I802"/>
<keyword evidence="3" id="KW-1185">Reference proteome</keyword>
<proteinExistence type="predicted"/>
<gene>
    <name evidence="2" type="ORF">EYF80_016396</name>
</gene>
<evidence type="ECO:0000313" key="3">
    <source>
        <dbReference type="Proteomes" id="UP000314294"/>
    </source>
</evidence>
<dbReference type="EMBL" id="SRLO01000125">
    <property type="protein sequence ID" value="TNN73442.1"/>
    <property type="molecule type" value="Genomic_DNA"/>
</dbReference>
<sequence>MQAATAVRQEDTVGSPRRVYYMHHLLRIAGSPGDLFGPDAAEEAATAHVFLLHLLVHFVGSKARLCNKAQSSPAGETDARLIQWTTRDAATRANRLDERSGKKSEGSLSPNAVTVATGPSADPLRPDAE</sequence>
<feature type="compositionally biased region" description="Basic and acidic residues" evidence="1">
    <location>
        <begin position="94"/>
        <end position="105"/>
    </location>
</feature>
<evidence type="ECO:0000313" key="2">
    <source>
        <dbReference type="EMBL" id="TNN73442.1"/>
    </source>
</evidence>
<accession>A0A4Z2I802</accession>
<feature type="region of interest" description="Disordered" evidence="1">
    <location>
        <begin position="90"/>
        <end position="129"/>
    </location>
</feature>
<organism evidence="2 3">
    <name type="scientific">Liparis tanakae</name>
    <name type="common">Tanaka's snailfish</name>
    <dbReference type="NCBI Taxonomy" id="230148"/>
    <lineage>
        <taxon>Eukaryota</taxon>
        <taxon>Metazoa</taxon>
        <taxon>Chordata</taxon>
        <taxon>Craniata</taxon>
        <taxon>Vertebrata</taxon>
        <taxon>Euteleostomi</taxon>
        <taxon>Actinopterygii</taxon>
        <taxon>Neopterygii</taxon>
        <taxon>Teleostei</taxon>
        <taxon>Neoteleostei</taxon>
        <taxon>Acanthomorphata</taxon>
        <taxon>Eupercaria</taxon>
        <taxon>Perciformes</taxon>
        <taxon>Cottioidei</taxon>
        <taxon>Cottales</taxon>
        <taxon>Liparidae</taxon>
        <taxon>Liparis</taxon>
    </lineage>
</organism>
<protein>
    <submittedName>
        <fullName evidence="2">Uncharacterized protein</fullName>
    </submittedName>
</protein>